<keyword evidence="2" id="KW-1185">Reference proteome</keyword>
<reference evidence="1" key="1">
    <citation type="submission" date="2020-09" db="EMBL/GenBank/DDBJ databases">
        <title>Genome-Enabled Discovery of Anthraquinone Biosynthesis in Senna tora.</title>
        <authorList>
            <person name="Kang S.-H."/>
            <person name="Pandey R.P."/>
            <person name="Lee C.-M."/>
            <person name="Sim J.-S."/>
            <person name="Jeong J.-T."/>
            <person name="Choi B.-S."/>
            <person name="Jung M."/>
            <person name="Ginzburg D."/>
            <person name="Zhao K."/>
            <person name="Won S.Y."/>
            <person name="Oh T.-J."/>
            <person name="Yu Y."/>
            <person name="Kim N.-H."/>
            <person name="Lee O.R."/>
            <person name="Lee T.-H."/>
            <person name="Bashyal P."/>
            <person name="Kim T.-S."/>
            <person name="Lee W.-H."/>
            <person name="Kawkins C."/>
            <person name="Kim C.-K."/>
            <person name="Kim J.S."/>
            <person name="Ahn B.O."/>
            <person name="Rhee S.Y."/>
            <person name="Sohng J.K."/>
        </authorList>
    </citation>
    <scope>NUCLEOTIDE SEQUENCE</scope>
    <source>
        <tissue evidence="1">Leaf</tissue>
    </source>
</reference>
<dbReference type="Proteomes" id="UP000634136">
    <property type="component" value="Unassembled WGS sequence"/>
</dbReference>
<evidence type="ECO:0000313" key="2">
    <source>
        <dbReference type="Proteomes" id="UP000634136"/>
    </source>
</evidence>
<accession>A0A834TZD2</accession>
<dbReference type="EMBL" id="JAAIUW010000005">
    <property type="protein sequence ID" value="KAF7831360.1"/>
    <property type="molecule type" value="Genomic_DNA"/>
</dbReference>
<sequence>MNKNRDAAIMCRVSIITFVHVHRQPISVIQLVSISHNSLRHSHILQSHWLNLLVEWQKSGGHEDAQILC</sequence>
<name>A0A834TZD2_9FABA</name>
<evidence type="ECO:0000313" key="1">
    <source>
        <dbReference type="EMBL" id="KAF7831360.1"/>
    </source>
</evidence>
<dbReference type="AlphaFoldDB" id="A0A834TZD2"/>
<organism evidence="1 2">
    <name type="scientific">Senna tora</name>
    <dbReference type="NCBI Taxonomy" id="362788"/>
    <lineage>
        <taxon>Eukaryota</taxon>
        <taxon>Viridiplantae</taxon>
        <taxon>Streptophyta</taxon>
        <taxon>Embryophyta</taxon>
        <taxon>Tracheophyta</taxon>
        <taxon>Spermatophyta</taxon>
        <taxon>Magnoliopsida</taxon>
        <taxon>eudicotyledons</taxon>
        <taxon>Gunneridae</taxon>
        <taxon>Pentapetalae</taxon>
        <taxon>rosids</taxon>
        <taxon>fabids</taxon>
        <taxon>Fabales</taxon>
        <taxon>Fabaceae</taxon>
        <taxon>Caesalpinioideae</taxon>
        <taxon>Cassia clade</taxon>
        <taxon>Senna</taxon>
    </lineage>
</organism>
<gene>
    <name evidence="1" type="ORF">G2W53_013693</name>
</gene>
<comment type="caution">
    <text evidence="1">The sequence shown here is derived from an EMBL/GenBank/DDBJ whole genome shotgun (WGS) entry which is preliminary data.</text>
</comment>
<protein>
    <submittedName>
        <fullName evidence="1">Uncharacterized protein</fullName>
    </submittedName>
</protein>
<proteinExistence type="predicted"/>